<dbReference type="Gene3D" id="3.30.560.10">
    <property type="entry name" value="Glucose Oxidase, domain 3"/>
    <property type="match status" value="1"/>
</dbReference>
<dbReference type="PANTHER" id="PTHR45968:SF36">
    <property type="entry name" value="(R)-MANDELONITRILE LYASE 4-RELATED"/>
    <property type="match status" value="1"/>
</dbReference>
<dbReference type="InterPro" id="IPR036188">
    <property type="entry name" value="FAD/NAD-bd_sf"/>
</dbReference>
<organism evidence="5 6">
    <name type="scientific">Ambrosia artemisiifolia</name>
    <name type="common">Common ragweed</name>
    <dbReference type="NCBI Taxonomy" id="4212"/>
    <lineage>
        <taxon>Eukaryota</taxon>
        <taxon>Viridiplantae</taxon>
        <taxon>Streptophyta</taxon>
        <taxon>Embryophyta</taxon>
        <taxon>Tracheophyta</taxon>
        <taxon>Spermatophyta</taxon>
        <taxon>Magnoliopsida</taxon>
        <taxon>eudicotyledons</taxon>
        <taxon>Gunneridae</taxon>
        <taxon>Pentapetalae</taxon>
        <taxon>asterids</taxon>
        <taxon>campanulids</taxon>
        <taxon>Asterales</taxon>
        <taxon>Asteraceae</taxon>
        <taxon>Asteroideae</taxon>
        <taxon>Heliantheae alliance</taxon>
        <taxon>Heliantheae</taxon>
        <taxon>Ambrosia</taxon>
    </lineage>
</organism>
<evidence type="ECO:0000313" key="5">
    <source>
        <dbReference type="EMBL" id="KAI7753757.1"/>
    </source>
</evidence>
<evidence type="ECO:0000313" key="6">
    <source>
        <dbReference type="Proteomes" id="UP001206925"/>
    </source>
</evidence>
<dbReference type="SUPFAM" id="SSF54373">
    <property type="entry name" value="FAD-linked reductases, C-terminal domain"/>
    <property type="match status" value="2"/>
</dbReference>
<keyword evidence="2" id="KW-0285">Flavoprotein</keyword>
<dbReference type="GO" id="GO:0050660">
    <property type="term" value="F:flavin adenine dinucleotide binding"/>
    <property type="evidence" value="ECO:0007669"/>
    <property type="project" value="InterPro"/>
</dbReference>
<feature type="domain" description="Glucose-methanol-choline oxidoreductase N-terminal" evidence="4">
    <location>
        <begin position="375"/>
        <end position="389"/>
    </location>
</feature>
<dbReference type="InterPro" id="IPR000172">
    <property type="entry name" value="GMC_OxRdtase_N"/>
</dbReference>
<evidence type="ECO:0000256" key="3">
    <source>
        <dbReference type="ARBA" id="ARBA00022827"/>
    </source>
</evidence>
<dbReference type="InterPro" id="IPR051871">
    <property type="entry name" value="GMC_Oxidoreductase-Related"/>
</dbReference>
<dbReference type="PROSITE" id="PS00624">
    <property type="entry name" value="GMC_OXRED_2"/>
    <property type="match status" value="2"/>
</dbReference>
<dbReference type="GO" id="GO:0016614">
    <property type="term" value="F:oxidoreductase activity, acting on CH-OH group of donors"/>
    <property type="evidence" value="ECO:0007669"/>
    <property type="project" value="InterPro"/>
</dbReference>
<comment type="cofactor">
    <cofactor evidence="1">
        <name>FAD</name>
        <dbReference type="ChEBI" id="CHEBI:57692"/>
    </cofactor>
</comment>
<evidence type="ECO:0000256" key="2">
    <source>
        <dbReference type="ARBA" id="ARBA00022630"/>
    </source>
</evidence>
<dbReference type="EMBL" id="JAMZMK010005280">
    <property type="protein sequence ID" value="KAI7753757.1"/>
    <property type="molecule type" value="Genomic_DNA"/>
</dbReference>
<dbReference type="Gene3D" id="3.50.50.60">
    <property type="entry name" value="FAD/NAD(P)-binding domain"/>
    <property type="match status" value="1"/>
</dbReference>
<dbReference type="Gene3D" id="3.30.410.40">
    <property type="match status" value="1"/>
</dbReference>
<evidence type="ECO:0000259" key="4">
    <source>
        <dbReference type="PROSITE" id="PS00624"/>
    </source>
</evidence>
<dbReference type="SUPFAM" id="SSF51905">
    <property type="entry name" value="FAD/NAD(P)-binding domain"/>
    <property type="match status" value="2"/>
</dbReference>
<protein>
    <recommendedName>
        <fullName evidence="4">Glucose-methanol-choline oxidoreductase N-terminal domain-containing protein</fullName>
    </recommendedName>
</protein>
<gene>
    <name evidence="5" type="ORF">M8C21_004899</name>
</gene>
<feature type="domain" description="Glucose-methanol-choline oxidoreductase N-terminal" evidence="4">
    <location>
        <begin position="152"/>
        <end position="166"/>
    </location>
</feature>
<dbReference type="Proteomes" id="UP001206925">
    <property type="component" value="Unassembled WGS sequence"/>
</dbReference>
<sequence>MINFGFYSRADDYFYENSGIEWDMSAVKSAYEWVENSIVTRTDRLRRWQASTYNAFVEAGVAPDNGFILDHVQGTKIGGSTYDDSGRRHGAVELLSKANPENIKVVVHATVDRVMFSNSKPLAAVGVKYHDSKGTQHEVHVRRGGEVILSAGAIGSPQLLLLSGIGPESSLSSMDIPVVRDQPFIGQFMADNPRNGVNLLVPVRLADVGVRVAGITNIGPYVESTAVPRVSSIIPFIPFLDLIPPLNLSVVVVGGKVSRPKSTGSLNLVSPVDVTVSPKVRFNYYSHTEDILQCGNLVEVLRKVLETQAMEEYKFPGILVPNYFTYIGPSLPEDSSDQESLATFCHAVGVNYHDSNGTRHEVHVRRSGEVILSVGAIGSPKLLLLSGIGPCNGVNLLVSIRLADVGVRVAGIIDIRPYVESTTVTRVSSIIPFLDLIPPINLSVVVVGGKVSRTKSTGSLNLVSPVDVTVSPKVWFNYYSRTEDIPQCGNLVEVLRKVLETQAKDKYKFPRILGPNYFTYISPSLPMDSSDQESLATFRRKHCQHLGICMVDAW</sequence>
<keyword evidence="6" id="KW-1185">Reference proteome</keyword>
<keyword evidence="3" id="KW-0274">FAD</keyword>
<dbReference type="PANTHER" id="PTHR45968">
    <property type="entry name" value="OSJNBA0019K04.7 PROTEIN"/>
    <property type="match status" value="1"/>
</dbReference>
<reference evidence="5" key="1">
    <citation type="submission" date="2022-06" db="EMBL/GenBank/DDBJ databases">
        <title>Uncovering the hologenomic basis of an extraordinary plant invasion.</title>
        <authorList>
            <person name="Bieker V.C."/>
            <person name="Martin M.D."/>
            <person name="Gilbert T."/>
            <person name="Hodgins K."/>
            <person name="Battlay P."/>
            <person name="Petersen B."/>
            <person name="Wilson J."/>
        </authorList>
    </citation>
    <scope>NUCLEOTIDE SEQUENCE</scope>
    <source>
        <strain evidence="5">AA19_3_7</strain>
        <tissue evidence="5">Leaf</tissue>
    </source>
</reference>
<dbReference type="AlphaFoldDB" id="A0AAD5D671"/>
<name>A0AAD5D671_AMBAR</name>
<accession>A0AAD5D671</accession>
<proteinExistence type="predicted"/>
<evidence type="ECO:0000256" key="1">
    <source>
        <dbReference type="ARBA" id="ARBA00001974"/>
    </source>
</evidence>
<dbReference type="Pfam" id="PF00732">
    <property type="entry name" value="GMC_oxred_N"/>
    <property type="match status" value="2"/>
</dbReference>
<comment type="caution">
    <text evidence="5">The sequence shown here is derived from an EMBL/GenBank/DDBJ whole genome shotgun (WGS) entry which is preliminary data.</text>
</comment>